<gene>
    <name evidence="1" type="ORF">MANES_13G088609v8</name>
</gene>
<evidence type="ECO:0000313" key="1">
    <source>
        <dbReference type="EMBL" id="KAG8640937.1"/>
    </source>
</evidence>
<proteinExistence type="predicted"/>
<reference evidence="2" key="1">
    <citation type="journal article" date="2016" name="Nat. Biotechnol.">
        <title>Sequencing wild and cultivated cassava and related species reveals extensive interspecific hybridization and genetic diversity.</title>
        <authorList>
            <person name="Bredeson J.V."/>
            <person name="Lyons J.B."/>
            <person name="Prochnik S.E."/>
            <person name="Wu G.A."/>
            <person name="Ha C.M."/>
            <person name="Edsinger-Gonzales E."/>
            <person name="Grimwood J."/>
            <person name="Schmutz J."/>
            <person name="Rabbi I.Y."/>
            <person name="Egesi C."/>
            <person name="Nauluvula P."/>
            <person name="Lebot V."/>
            <person name="Ndunguru J."/>
            <person name="Mkamilo G."/>
            <person name="Bart R.S."/>
            <person name="Setter T.L."/>
            <person name="Gleadow R.M."/>
            <person name="Kulakow P."/>
            <person name="Ferguson M.E."/>
            <person name="Rounsley S."/>
            <person name="Rokhsar D.S."/>
        </authorList>
    </citation>
    <scope>NUCLEOTIDE SEQUENCE [LARGE SCALE GENOMIC DNA]</scope>
    <source>
        <strain evidence="2">cv. AM560-2</strain>
    </source>
</reference>
<dbReference type="EMBL" id="CM004399">
    <property type="protein sequence ID" value="KAG8640937.1"/>
    <property type="molecule type" value="Genomic_DNA"/>
</dbReference>
<dbReference type="Proteomes" id="UP000091857">
    <property type="component" value="Chromosome 13"/>
</dbReference>
<evidence type="ECO:0000313" key="2">
    <source>
        <dbReference type="Proteomes" id="UP000091857"/>
    </source>
</evidence>
<keyword evidence="2" id="KW-1185">Reference proteome</keyword>
<sequence>MYAGKGFLRIRALNKIPFLLCLSPFSPLQSPFKRYINNINIQNLKEMKGEIKRFTTGRSLHTIVHGNLGVDWTKGCLPPGVIGKWIMTLRYSVH</sequence>
<name>A0ACB7GKM8_MANES</name>
<comment type="caution">
    <text evidence="1">The sequence shown here is derived from an EMBL/GenBank/DDBJ whole genome shotgun (WGS) entry which is preliminary data.</text>
</comment>
<organism evidence="1 2">
    <name type="scientific">Manihot esculenta</name>
    <name type="common">Cassava</name>
    <name type="synonym">Jatropha manihot</name>
    <dbReference type="NCBI Taxonomy" id="3983"/>
    <lineage>
        <taxon>Eukaryota</taxon>
        <taxon>Viridiplantae</taxon>
        <taxon>Streptophyta</taxon>
        <taxon>Embryophyta</taxon>
        <taxon>Tracheophyta</taxon>
        <taxon>Spermatophyta</taxon>
        <taxon>Magnoliopsida</taxon>
        <taxon>eudicotyledons</taxon>
        <taxon>Gunneridae</taxon>
        <taxon>Pentapetalae</taxon>
        <taxon>rosids</taxon>
        <taxon>fabids</taxon>
        <taxon>Malpighiales</taxon>
        <taxon>Euphorbiaceae</taxon>
        <taxon>Crotonoideae</taxon>
        <taxon>Manihoteae</taxon>
        <taxon>Manihot</taxon>
    </lineage>
</organism>
<protein>
    <submittedName>
        <fullName evidence="1">Uncharacterized protein</fullName>
    </submittedName>
</protein>
<accession>A0ACB7GKM8</accession>